<name>A0A2U8W6R5_9HYPH</name>
<evidence type="ECO:0000313" key="5">
    <source>
        <dbReference type="Proteomes" id="UP000245926"/>
    </source>
</evidence>
<dbReference type="Pfam" id="PF00589">
    <property type="entry name" value="Phage_integrase"/>
    <property type="match status" value="1"/>
</dbReference>
<dbReference type="GO" id="GO:0003677">
    <property type="term" value="F:DNA binding"/>
    <property type="evidence" value="ECO:0007669"/>
    <property type="project" value="InterPro"/>
</dbReference>
<dbReference type="AlphaFoldDB" id="A0A2U8W6R5"/>
<evidence type="ECO:0000313" key="4">
    <source>
        <dbReference type="EMBL" id="AWN41311.1"/>
    </source>
</evidence>
<dbReference type="Proteomes" id="UP000245926">
    <property type="component" value="Chromosome"/>
</dbReference>
<evidence type="ECO:0000256" key="1">
    <source>
        <dbReference type="ARBA" id="ARBA00022908"/>
    </source>
</evidence>
<accession>A0A2U8W6R5</accession>
<dbReference type="InterPro" id="IPR013762">
    <property type="entry name" value="Integrase-like_cat_sf"/>
</dbReference>
<dbReference type="InterPro" id="IPR050090">
    <property type="entry name" value="Tyrosine_recombinase_XerCD"/>
</dbReference>
<dbReference type="OrthoDB" id="9808346at2"/>
<dbReference type="GO" id="GO:0015074">
    <property type="term" value="P:DNA integration"/>
    <property type="evidence" value="ECO:0007669"/>
    <property type="project" value="UniProtKB-KW"/>
</dbReference>
<dbReference type="GO" id="GO:0006310">
    <property type="term" value="P:DNA recombination"/>
    <property type="evidence" value="ECO:0007669"/>
    <property type="project" value="UniProtKB-KW"/>
</dbReference>
<keyword evidence="1" id="KW-0229">DNA integration</keyword>
<evidence type="ECO:0000259" key="3">
    <source>
        <dbReference type="PROSITE" id="PS51898"/>
    </source>
</evidence>
<dbReference type="EMBL" id="CP029550">
    <property type="protein sequence ID" value="AWN41311.1"/>
    <property type="molecule type" value="Genomic_DNA"/>
</dbReference>
<dbReference type="KEGG" id="mets:DK389_13300"/>
<feature type="domain" description="Tyr recombinase" evidence="3">
    <location>
        <begin position="178"/>
        <end position="351"/>
    </location>
</feature>
<dbReference type="PANTHER" id="PTHR30349:SF64">
    <property type="entry name" value="PROPHAGE INTEGRASE INTD-RELATED"/>
    <property type="match status" value="1"/>
</dbReference>
<dbReference type="InterPro" id="IPR002104">
    <property type="entry name" value="Integrase_catalytic"/>
</dbReference>
<proteinExistence type="predicted"/>
<dbReference type="PROSITE" id="PS51898">
    <property type="entry name" value="TYR_RECOMBINASE"/>
    <property type="match status" value="1"/>
</dbReference>
<dbReference type="Gene3D" id="1.10.443.10">
    <property type="entry name" value="Intergrase catalytic core"/>
    <property type="match status" value="1"/>
</dbReference>
<protein>
    <recommendedName>
        <fullName evidence="3">Tyr recombinase domain-containing protein</fullName>
    </recommendedName>
</protein>
<keyword evidence="5" id="KW-1185">Reference proteome</keyword>
<dbReference type="PANTHER" id="PTHR30349">
    <property type="entry name" value="PHAGE INTEGRASE-RELATED"/>
    <property type="match status" value="1"/>
</dbReference>
<organism evidence="4 5">
    <name type="scientific">Methylobacterium durans</name>
    <dbReference type="NCBI Taxonomy" id="2202825"/>
    <lineage>
        <taxon>Bacteria</taxon>
        <taxon>Pseudomonadati</taxon>
        <taxon>Pseudomonadota</taxon>
        <taxon>Alphaproteobacteria</taxon>
        <taxon>Hyphomicrobiales</taxon>
        <taxon>Methylobacteriaceae</taxon>
        <taxon>Methylobacterium</taxon>
    </lineage>
</organism>
<sequence length="383" mass="43704">MWHRRQEGPVGRYTKREHAAGKFWLDVRPNSPAYCRLEGRQVRRKSTGTDDLELAKKALKAHYLAEDNPDSQDVTRVPVSEVVHAYYAQHGQHVPARKWLKSAVGHWTRFYGEESVWAATRIPRIERFIDDLKRRDLSPSSINAILSAGRAALNRAWRRSEISRQIYVPSLKVTKVAPKGRPLSVDECAGWLDASAPHFHTLLFICLATGSRPEAVKELRWTQVDFEDALLHLNHEDREQTTKHRPVVKMPPSLIAYLRQLGRESDFVVSFRGKPVNRYYTALGESRTRAGLDGRVNLYSPRHTVARWMRKERVPFEEVSGQLGHRVQGFAITEIYAAYSPDYQALATAAIERLLQAIAVQSRSCHFLLRAEEKPSQNKGIAA</sequence>
<gene>
    <name evidence="4" type="ORF">DK389_13300</name>
</gene>
<dbReference type="InterPro" id="IPR011010">
    <property type="entry name" value="DNA_brk_join_enz"/>
</dbReference>
<keyword evidence="2" id="KW-0233">DNA recombination</keyword>
<evidence type="ECO:0000256" key="2">
    <source>
        <dbReference type="ARBA" id="ARBA00023172"/>
    </source>
</evidence>
<reference evidence="5" key="1">
    <citation type="submission" date="2018-05" db="EMBL/GenBank/DDBJ databases">
        <title>Complete Genome Sequence of Methylobacterium sp. 17SD2-17.</title>
        <authorList>
            <person name="Srinivasan S."/>
        </authorList>
    </citation>
    <scope>NUCLEOTIDE SEQUENCE [LARGE SCALE GENOMIC DNA]</scope>
    <source>
        <strain evidence="5">17SD2-17</strain>
    </source>
</reference>
<dbReference type="SUPFAM" id="SSF56349">
    <property type="entry name" value="DNA breaking-rejoining enzymes"/>
    <property type="match status" value="1"/>
</dbReference>